<dbReference type="SUPFAM" id="SSF52743">
    <property type="entry name" value="Subtilisin-like"/>
    <property type="match status" value="1"/>
</dbReference>
<protein>
    <submittedName>
        <fullName evidence="4">Subtilisin-like protein</fullName>
    </submittedName>
</protein>
<dbReference type="Gene3D" id="1.25.40.20">
    <property type="entry name" value="Ankyrin repeat-containing domain"/>
    <property type="match status" value="1"/>
</dbReference>
<keyword evidence="5" id="KW-1185">Reference proteome</keyword>
<feature type="domain" description="Peptidase S8/S53" evidence="3">
    <location>
        <begin position="783"/>
        <end position="1012"/>
    </location>
</feature>
<dbReference type="AlphaFoldDB" id="A0AAJ0B5H4"/>
<keyword evidence="1" id="KW-0720">Serine protease</keyword>
<dbReference type="Proteomes" id="UP001239445">
    <property type="component" value="Unassembled WGS sequence"/>
</dbReference>
<evidence type="ECO:0000313" key="5">
    <source>
        <dbReference type="Proteomes" id="UP001239445"/>
    </source>
</evidence>
<feature type="active site" description="Charge relay system" evidence="1">
    <location>
        <position position="789"/>
    </location>
</feature>
<dbReference type="Pfam" id="PF00082">
    <property type="entry name" value="Peptidase_S8"/>
    <property type="match status" value="1"/>
</dbReference>
<accession>A0AAJ0B5H4</accession>
<dbReference type="InterPro" id="IPR036852">
    <property type="entry name" value="Peptidase_S8/S53_dom_sf"/>
</dbReference>
<dbReference type="InterPro" id="IPR036770">
    <property type="entry name" value="Ankyrin_rpt-contain_sf"/>
</dbReference>
<feature type="region of interest" description="Disordered" evidence="2">
    <location>
        <begin position="329"/>
        <end position="354"/>
    </location>
</feature>
<name>A0AAJ0B5H4_9PEZI</name>
<gene>
    <name evidence="4" type="ORF">QBC47DRAFT_353077</name>
</gene>
<sequence>MAPNDSATLSDGWEMPGEVPSQDARSPREKVAKMFKGKENKVWEVLDTRWRSAAADAHDLDSLASNIVGVLINQWILAKSRQSANDDIETFLKGAEKAHQIDDCVRWQILLNTVKINQGGMQKDGSVESQREDDARNAQVTISKIIIQMKPYLAFENTSDDVSSDFFGDRCLRPRLHQQSKEKTTPFHAAAKWGNYMAVKAMIEHGKKFYSRPPEADSFLTWLRSRSEESDKACTLLEIVQEPDPESKSEETAMGLAANATHGSLETLEALFDVDGIANPKSLDKPFSDALDSGLLQVVNKFLEHEQDPQILVTHDSILRAIEKMGEPIMSSKSSKSNKKRNDKKQPQPQSEEDRKIRFEIVKSLFRKSNKSGIFSHKVVQTIIHHDLIDVWEAKPKDALKPDVKECLLHLAVLEQNLRFVELFTKKEEPGSDLSHPNLVYVTKECALTVHGLPDPDGTRQFPLWYNNHRPNETGKFVAWPRNKEDPGHEIRTKIRDKVVNSMICEEGMESLLDIFQRSHEPFGDLCFDISRFNSGSYRISKFVDSLTSHSGNQRLLSYEQTLRYVEFPSLDAMVSDRETYKENSHLESSHEEVFKILDWLYDKGVRKILKLKVPDRLVNPHDDRTMAEQMDRFQIERLDWKVTDLSVSIFSDKTKARIKELHLYSSGKRAVISHWLSDDKNEGVRSLTKLELLEIKVIQETTTPKHCNRLIAEIRDRVNDMKQRHNWTFRVGEVLPIAWYPTPEMANLSEIAYRIAPKLARWLLNLAVVVKERKKAGRFTPTAVAILDNGILSVSHSSLGGGGAKDSKDEDSRSLWSRIEDGCSFIDEDSRLSPWLFASNPHGTQMANLICAIDPFCKIYVARVAEDSFGITAKRVAKAIEWARNKKVDVISMSFVIGEKDNELANEIRLATNQGIVMTCSSHDEGSRIAEAYPAKYMTAETSLMVLAACDEYGQLLREVKGDKDGDKFKYMVRGQHVAAGVVPFLAESEEPISGSSVSTALAAGLCSLILTCDRLANPGKTYPNGKDAGSRWEIVTGHLDSMQSTTESKFVLLEKFGQIDTPRVGYESPETGRTGGPSAKTVLTKYFKGNALATLPRPPNAT</sequence>
<feature type="region of interest" description="Disordered" evidence="2">
    <location>
        <begin position="1"/>
        <end position="28"/>
    </location>
</feature>
<evidence type="ECO:0000259" key="3">
    <source>
        <dbReference type="Pfam" id="PF00082"/>
    </source>
</evidence>
<reference evidence="4" key="1">
    <citation type="submission" date="2023-06" db="EMBL/GenBank/DDBJ databases">
        <title>Genome-scale phylogeny and comparative genomics of the fungal order Sordariales.</title>
        <authorList>
            <consortium name="Lawrence Berkeley National Laboratory"/>
            <person name="Hensen N."/>
            <person name="Bonometti L."/>
            <person name="Westerberg I."/>
            <person name="Brannstrom I.O."/>
            <person name="Guillou S."/>
            <person name="Cros-Aarteil S."/>
            <person name="Calhoun S."/>
            <person name="Haridas S."/>
            <person name="Kuo A."/>
            <person name="Mondo S."/>
            <person name="Pangilinan J."/>
            <person name="Riley R."/>
            <person name="Labutti K."/>
            <person name="Andreopoulos B."/>
            <person name="Lipzen A."/>
            <person name="Chen C."/>
            <person name="Yanf M."/>
            <person name="Daum C."/>
            <person name="Ng V."/>
            <person name="Clum A."/>
            <person name="Steindorff A."/>
            <person name="Ohm R."/>
            <person name="Martin F."/>
            <person name="Silar P."/>
            <person name="Natvig D."/>
            <person name="Lalanne C."/>
            <person name="Gautier V."/>
            <person name="Ament-Velasquez S.L."/>
            <person name="Kruys A."/>
            <person name="Hutchinson M.I."/>
            <person name="Powell A.J."/>
            <person name="Barry K."/>
            <person name="Miller A.N."/>
            <person name="Grigoriev I.V."/>
            <person name="Debuchy R."/>
            <person name="Gladieux P."/>
            <person name="Thoren M.H."/>
            <person name="Johannesson H."/>
        </authorList>
    </citation>
    <scope>NUCLEOTIDE SEQUENCE</scope>
    <source>
        <strain evidence="4">PSN4</strain>
    </source>
</reference>
<evidence type="ECO:0000256" key="1">
    <source>
        <dbReference type="PROSITE-ProRule" id="PRU01240"/>
    </source>
</evidence>
<dbReference type="Gene3D" id="3.40.50.200">
    <property type="entry name" value="Peptidase S8/S53 domain"/>
    <property type="match status" value="1"/>
</dbReference>
<evidence type="ECO:0000256" key="2">
    <source>
        <dbReference type="SAM" id="MobiDB-lite"/>
    </source>
</evidence>
<organism evidence="4 5">
    <name type="scientific">Echria macrotheca</name>
    <dbReference type="NCBI Taxonomy" id="438768"/>
    <lineage>
        <taxon>Eukaryota</taxon>
        <taxon>Fungi</taxon>
        <taxon>Dikarya</taxon>
        <taxon>Ascomycota</taxon>
        <taxon>Pezizomycotina</taxon>
        <taxon>Sordariomycetes</taxon>
        <taxon>Sordariomycetidae</taxon>
        <taxon>Sordariales</taxon>
        <taxon>Schizotheciaceae</taxon>
        <taxon>Echria</taxon>
    </lineage>
</organism>
<comment type="caution">
    <text evidence="4">The sequence shown here is derived from an EMBL/GenBank/DDBJ whole genome shotgun (WGS) entry which is preliminary data.</text>
</comment>
<dbReference type="SUPFAM" id="SSF48403">
    <property type="entry name" value="Ankyrin repeat"/>
    <property type="match status" value="1"/>
</dbReference>
<comment type="similarity">
    <text evidence="1">Belongs to the peptidase S8 family.</text>
</comment>
<feature type="active site" description="Charge relay system" evidence="1">
    <location>
        <position position="843"/>
    </location>
</feature>
<keyword evidence="1" id="KW-0645">Protease</keyword>
<dbReference type="PROSITE" id="PS51892">
    <property type="entry name" value="SUBTILASE"/>
    <property type="match status" value="1"/>
</dbReference>
<feature type="active site" description="Charge relay system" evidence="1">
    <location>
        <position position="998"/>
    </location>
</feature>
<dbReference type="GO" id="GO:0004252">
    <property type="term" value="F:serine-type endopeptidase activity"/>
    <property type="evidence" value="ECO:0007669"/>
    <property type="project" value="UniProtKB-UniRule"/>
</dbReference>
<proteinExistence type="inferred from homology"/>
<dbReference type="InterPro" id="IPR000209">
    <property type="entry name" value="Peptidase_S8/S53_dom"/>
</dbReference>
<dbReference type="EMBL" id="MU839846">
    <property type="protein sequence ID" value="KAK1750547.1"/>
    <property type="molecule type" value="Genomic_DNA"/>
</dbReference>
<dbReference type="GO" id="GO:0006508">
    <property type="term" value="P:proteolysis"/>
    <property type="evidence" value="ECO:0007669"/>
    <property type="project" value="UniProtKB-KW"/>
</dbReference>
<keyword evidence="1" id="KW-0378">Hydrolase</keyword>
<evidence type="ECO:0000313" key="4">
    <source>
        <dbReference type="EMBL" id="KAK1750547.1"/>
    </source>
</evidence>